<dbReference type="PROSITE" id="PS51163">
    <property type="entry name" value="YRDC"/>
    <property type="match status" value="1"/>
</dbReference>
<dbReference type="GO" id="GO:0005737">
    <property type="term" value="C:cytoplasm"/>
    <property type="evidence" value="ECO:0007669"/>
    <property type="project" value="UniProtKB-SubCell"/>
</dbReference>
<keyword evidence="5" id="KW-0808">Transferase</keyword>
<dbReference type="RefSeq" id="WP_092129600.1">
    <property type="nucleotide sequence ID" value="NZ_FMYU01000014.1"/>
</dbReference>
<comment type="similarity">
    <text evidence="2">Belongs to the SUA5 family.</text>
</comment>
<evidence type="ECO:0000313" key="15">
    <source>
        <dbReference type="Proteomes" id="UP000199411"/>
    </source>
</evidence>
<keyword evidence="6" id="KW-0819">tRNA processing</keyword>
<dbReference type="InterPro" id="IPR017945">
    <property type="entry name" value="DHBP_synth_RibB-like_a/b_dom"/>
</dbReference>
<dbReference type="Pfam" id="PF01300">
    <property type="entry name" value="Sua5_yciO_yrdC"/>
    <property type="match status" value="1"/>
</dbReference>
<reference evidence="15" key="1">
    <citation type="submission" date="2016-10" db="EMBL/GenBank/DDBJ databases">
        <authorList>
            <person name="Varghese N."/>
            <person name="Submissions S."/>
        </authorList>
    </citation>
    <scope>NUCLEOTIDE SEQUENCE [LARGE SCALE GENOMIC DNA]</scope>
    <source>
        <strain evidence="15">DSM 8415</strain>
    </source>
</reference>
<gene>
    <name evidence="14" type="ORF">SAMN05660835_01696</name>
</gene>
<evidence type="ECO:0000256" key="3">
    <source>
        <dbReference type="ARBA" id="ARBA00012584"/>
    </source>
</evidence>
<keyword evidence="7" id="KW-0548">Nucleotidyltransferase</keyword>
<keyword evidence="12" id="KW-1133">Transmembrane helix</keyword>
<keyword evidence="12" id="KW-0472">Membrane</keyword>
<evidence type="ECO:0000259" key="13">
    <source>
        <dbReference type="PROSITE" id="PS51163"/>
    </source>
</evidence>
<keyword evidence="8" id="KW-0547">Nucleotide-binding</keyword>
<dbReference type="GO" id="GO:0061710">
    <property type="term" value="F:L-threonylcarbamoyladenylate synthase"/>
    <property type="evidence" value="ECO:0007669"/>
    <property type="project" value="UniProtKB-EC"/>
</dbReference>
<evidence type="ECO:0000256" key="10">
    <source>
        <dbReference type="ARBA" id="ARBA00029774"/>
    </source>
</evidence>
<protein>
    <recommendedName>
        <fullName evidence="10">L-threonylcarbamoyladenylate synthase</fullName>
        <ecNumber evidence="3">2.7.7.87</ecNumber>
    </recommendedName>
    <alternativeName>
        <fullName evidence="10">L-threonylcarbamoyladenylate synthase</fullName>
    </alternativeName>
</protein>
<name>A0A1G6R095_9BACT</name>
<feature type="domain" description="YrdC-like" evidence="13">
    <location>
        <begin position="5"/>
        <end position="180"/>
    </location>
</feature>
<keyword evidence="15" id="KW-1185">Reference proteome</keyword>
<keyword evidence="4" id="KW-0963">Cytoplasm</keyword>
<dbReference type="InterPro" id="IPR006070">
    <property type="entry name" value="Sua5-like_dom"/>
</dbReference>
<evidence type="ECO:0000256" key="4">
    <source>
        <dbReference type="ARBA" id="ARBA00022490"/>
    </source>
</evidence>
<evidence type="ECO:0000256" key="12">
    <source>
        <dbReference type="SAM" id="Phobius"/>
    </source>
</evidence>
<dbReference type="GO" id="GO:0008033">
    <property type="term" value="P:tRNA processing"/>
    <property type="evidence" value="ECO:0007669"/>
    <property type="project" value="UniProtKB-KW"/>
</dbReference>
<organism evidence="14 15">
    <name type="scientific">Desulfurella multipotens</name>
    <dbReference type="NCBI Taxonomy" id="79269"/>
    <lineage>
        <taxon>Bacteria</taxon>
        <taxon>Pseudomonadati</taxon>
        <taxon>Campylobacterota</taxon>
        <taxon>Desulfurellia</taxon>
        <taxon>Desulfurellales</taxon>
        <taxon>Desulfurellaceae</taxon>
        <taxon>Desulfurella</taxon>
    </lineage>
</organism>
<evidence type="ECO:0000256" key="6">
    <source>
        <dbReference type="ARBA" id="ARBA00022694"/>
    </source>
</evidence>
<dbReference type="Gene3D" id="3.90.870.10">
    <property type="entry name" value="DHBP synthase"/>
    <property type="match status" value="1"/>
</dbReference>
<comment type="subcellular location">
    <subcellularLocation>
        <location evidence="1">Cytoplasm</location>
    </subcellularLocation>
</comment>
<dbReference type="SUPFAM" id="SSF55821">
    <property type="entry name" value="YrdC/RibB"/>
    <property type="match status" value="1"/>
</dbReference>
<sequence>MKTIVCKDTDSFKYLNSIKNGIVIYPADTIYGIGASIFNTYANKKIFKIKRRDLSNPLIVLCSLDFILKSAYVDEEALNLLNLGATLILKNKINLPFYVSKDGKTAYRLAFGPYIKKIVERFALTSTSVNISKKQPINNSKELIKYYFGIVDVIITGKTKNTASTIVDFENKVILREGDRAETIKDFLGGL</sequence>
<dbReference type="InterPro" id="IPR050156">
    <property type="entry name" value="TC-AMP_synthase_SUA5"/>
</dbReference>
<keyword evidence="9" id="KW-0067">ATP-binding</keyword>
<dbReference type="GO" id="GO:0006450">
    <property type="term" value="P:regulation of translational fidelity"/>
    <property type="evidence" value="ECO:0007669"/>
    <property type="project" value="TreeGrafter"/>
</dbReference>
<evidence type="ECO:0000256" key="7">
    <source>
        <dbReference type="ARBA" id="ARBA00022695"/>
    </source>
</evidence>
<dbReference type="GO" id="GO:0003725">
    <property type="term" value="F:double-stranded RNA binding"/>
    <property type="evidence" value="ECO:0007669"/>
    <property type="project" value="InterPro"/>
</dbReference>
<dbReference type="GO" id="GO:0005524">
    <property type="term" value="F:ATP binding"/>
    <property type="evidence" value="ECO:0007669"/>
    <property type="project" value="UniProtKB-KW"/>
</dbReference>
<dbReference type="EC" id="2.7.7.87" evidence="3"/>
<proteinExistence type="inferred from homology"/>
<feature type="transmembrane region" description="Helical" evidence="12">
    <location>
        <begin position="22"/>
        <end position="42"/>
    </location>
</feature>
<dbReference type="AlphaFoldDB" id="A0A1G6R095"/>
<evidence type="ECO:0000256" key="2">
    <source>
        <dbReference type="ARBA" id="ARBA00007663"/>
    </source>
</evidence>
<dbReference type="EMBL" id="FMYU01000014">
    <property type="protein sequence ID" value="SDC97921.1"/>
    <property type="molecule type" value="Genomic_DNA"/>
</dbReference>
<evidence type="ECO:0000256" key="8">
    <source>
        <dbReference type="ARBA" id="ARBA00022741"/>
    </source>
</evidence>
<dbReference type="Proteomes" id="UP000199411">
    <property type="component" value="Unassembled WGS sequence"/>
</dbReference>
<evidence type="ECO:0000256" key="11">
    <source>
        <dbReference type="ARBA" id="ARBA00048366"/>
    </source>
</evidence>
<keyword evidence="12" id="KW-0812">Transmembrane</keyword>
<accession>A0A1G6R095</accession>
<dbReference type="GO" id="GO:0000049">
    <property type="term" value="F:tRNA binding"/>
    <property type="evidence" value="ECO:0007669"/>
    <property type="project" value="TreeGrafter"/>
</dbReference>
<evidence type="ECO:0000313" key="14">
    <source>
        <dbReference type="EMBL" id="SDC97921.1"/>
    </source>
</evidence>
<evidence type="ECO:0000256" key="1">
    <source>
        <dbReference type="ARBA" id="ARBA00004496"/>
    </source>
</evidence>
<dbReference type="PANTHER" id="PTHR17490:SF16">
    <property type="entry name" value="THREONYLCARBAMOYL-AMP SYNTHASE"/>
    <property type="match status" value="1"/>
</dbReference>
<comment type="catalytic activity">
    <reaction evidence="11">
        <text>L-threonine + hydrogencarbonate + ATP = L-threonylcarbamoyladenylate + diphosphate + H2O</text>
        <dbReference type="Rhea" id="RHEA:36407"/>
        <dbReference type="ChEBI" id="CHEBI:15377"/>
        <dbReference type="ChEBI" id="CHEBI:17544"/>
        <dbReference type="ChEBI" id="CHEBI:30616"/>
        <dbReference type="ChEBI" id="CHEBI:33019"/>
        <dbReference type="ChEBI" id="CHEBI:57926"/>
        <dbReference type="ChEBI" id="CHEBI:73682"/>
        <dbReference type="EC" id="2.7.7.87"/>
    </reaction>
</comment>
<evidence type="ECO:0000256" key="5">
    <source>
        <dbReference type="ARBA" id="ARBA00022679"/>
    </source>
</evidence>
<evidence type="ECO:0000256" key="9">
    <source>
        <dbReference type="ARBA" id="ARBA00022840"/>
    </source>
</evidence>
<dbReference type="PANTHER" id="PTHR17490">
    <property type="entry name" value="SUA5"/>
    <property type="match status" value="1"/>
</dbReference>
<dbReference type="OrthoDB" id="9814580at2"/>